<dbReference type="PROSITE" id="PS00839">
    <property type="entry name" value="SUMT_1"/>
    <property type="match status" value="1"/>
</dbReference>
<dbReference type="GO" id="GO:0019354">
    <property type="term" value="P:siroheme biosynthetic process"/>
    <property type="evidence" value="ECO:0007669"/>
    <property type="project" value="InterPro"/>
</dbReference>
<protein>
    <recommendedName>
        <fullName evidence="1">uroporphyrinogen-III C-methyltransferase</fullName>
        <ecNumber evidence="1">2.1.1.107</ecNumber>
    </recommendedName>
</protein>
<dbReference type="GO" id="GO:0032259">
    <property type="term" value="P:methylation"/>
    <property type="evidence" value="ECO:0007669"/>
    <property type="project" value="UniProtKB-KW"/>
</dbReference>
<dbReference type="CDD" id="cd11642">
    <property type="entry name" value="SUMT"/>
    <property type="match status" value="1"/>
</dbReference>
<dbReference type="GO" id="GO:0004851">
    <property type="term" value="F:uroporphyrin-III C-methyltransferase activity"/>
    <property type="evidence" value="ECO:0007669"/>
    <property type="project" value="UniProtKB-EC"/>
</dbReference>
<dbReference type="EC" id="2.1.1.107" evidence="1"/>
<reference evidence="8" key="1">
    <citation type="submission" date="2021-08" db="EMBL/GenBank/DDBJ databases">
        <title>WGS assembly of Ceratopteris richardii.</title>
        <authorList>
            <person name="Marchant D.B."/>
            <person name="Chen G."/>
            <person name="Jenkins J."/>
            <person name="Shu S."/>
            <person name="Leebens-Mack J."/>
            <person name="Grimwood J."/>
            <person name="Schmutz J."/>
            <person name="Soltis P."/>
            <person name="Soltis D."/>
            <person name="Chen Z.-H."/>
        </authorList>
    </citation>
    <scope>NUCLEOTIDE SEQUENCE</scope>
    <source>
        <strain evidence="8">Whitten #5841</strain>
        <tissue evidence="8">Leaf</tissue>
    </source>
</reference>
<keyword evidence="2 6" id="KW-0489">Methyltransferase</keyword>
<dbReference type="FunFam" id="3.30.950.10:FF:000001">
    <property type="entry name" value="Siroheme synthase"/>
    <property type="match status" value="1"/>
</dbReference>
<dbReference type="NCBIfam" id="TIGR01469">
    <property type="entry name" value="cobA_cysG_Cterm"/>
    <property type="match status" value="1"/>
</dbReference>
<dbReference type="Pfam" id="PF00590">
    <property type="entry name" value="TP_methylase"/>
    <property type="match status" value="1"/>
</dbReference>
<keyword evidence="4" id="KW-0949">S-adenosyl-L-methionine</keyword>
<dbReference type="PROSITE" id="PS00840">
    <property type="entry name" value="SUMT_2"/>
    <property type="match status" value="1"/>
</dbReference>
<evidence type="ECO:0000313" key="8">
    <source>
        <dbReference type="EMBL" id="KAH7290815.1"/>
    </source>
</evidence>
<feature type="domain" description="Tetrapyrrole methylase" evidence="7">
    <location>
        <begin position="130"/>
        <end position="341"/>
    </location>
</feature>
<dbReference type="InterPro" id="IPR000878">
    <property type="entry name" value="4pyrrol_Mease"/>
</dbReference>
<evidence type="ECO:0000256" key="4">
    <source>
        <dbReference type="ARBA" id="ARBA00022691"/>
    </source>
</evidence>
<dbReference type="InterPro" id="IPR006366">
    <property type="entry name" value="CobA/CysG_C"/>
</dbReference>
<evidence type="ECO:0000256" key="1">
    <source>
        <dbReference type="ARBA" id="ARBA00012162"/>
    </source>
</evidence>
<dbReference type="InterPro" id="IPR003043">
    <property type="entry name" value="Uropor_MeTrfase_CS"/>
</dbReference>
<comment type="similarity">
    <text evidence="6">Belongs to the precorrin methyltransferase family.</text>
</comment>
<dbReference type="SUPFAM" id="SSF53790">
    <property type="entry name" value="Tetrapyrrole methylase"/>
    <property type="match status" value="1"/>
</dbReference>
<dbReference type="Proteomes" id="UP000825935">
    <property type="component" value="Chromosome 30"/>
</dbReference>
<dbReference type="InterPro" id="IPR014776">
    <property type="entry name" value="4pyrrole_Mease_sub2"/>
</dbReference>
<dbReference type="InterPro" id="IPR050161">
    <property type="entry name" value="Siro_Cobalamin_biosynth"/>
</dbReference>
<evidence type="ECO:0000256" key="5">
    <source>
        <dbReference type="ARBA" id="ARBA00023244"/>
    </source>
</evidence>
<sequence length="389" mass="41652">MAAAMTYAADRISSSSAASSCWSELSSSHERFNVRRTCVSFVFCSARTGSPFTERHSTKPSHGGGKLGVVSAIYPILSCQREHSQQPDQDSLDLERQHDIATRLPELRQLLNLLHKREMKSEKADGLGNVFLVGTGPGDPDLLTVKALKLMQTADLVLYDRLVSTEILDLVHAGARLLYVGKAAGYHSRTQDEIHQLLLSFAEAGATVLRLKGGDPLIFGRGGEEMDFLQQQGVQVRVIPGITAASGIAAGLGIPLTHRGAATSVRFLTGHSRKGGIDPLFIEEQAADPESTLVVYMGLSTLPSLATKLISSGLPGDTPAAAIERGTTVYQRTVFAELKDLPNEVLAAKLESPTLIFIGRVVALSPSWPGVTRVQEPTCMTPSSLSLGL</sequence>
<comment type="caution">
    <text evidence="8">The sequence shown here is derived from an EMBL/GenBank/DDBJ whole genome shotgun (WGS) entry which is preliminary data.</text>
</comment>
<dbReference type="AlphaFoldDB" id="A0A8T2R5E5"/>
<name>A0A8T2R5E5_CERRI</name>
<accession>A0A8T2R5E5</accession>
<evidence type="ECO:0000259" key="7">
    <source>
        <dbReference type="Pfam" id="PF00590"/>
    </source>
</evidence>
<keyword evidence="9" id="KW-1185">Reference proteome</keyword>
<dbReference type="Gene3D" id="3.40.1010.10">
    <property type="entry name" value="Cobalt-precorrin-4 Transmethylase, Domain 1"/>
    <property type="match status" value="1"/>
</dbReference>
<dbReference type="EMBL" id="CM035435">
    <property type="protein sequence ID" value="KAH7290815.1"/>
    <property type="molecule type" value="Genomic_DNA"/>
</dbReference>
<evidence type="ECO:0000313" key="9">
    <source>
        <dbReference type="Proteomes" id="UP000825935"/>
    </source>
</evidence>
<dbReference type="PANTHER" id="PTHR45790:SF3">
    <property type="entry name" value="S-ADENOSYL-L-METHIONINE-DEPENDENT UROPORPHYRINOGEN III METHYLTRANSFERASE, CHLOROPLASTIC"/>
    <property type="match status" value="1"/>
</dbReference>
<dbReference type="Gene3D" id="3.30.950.10">
    <property type="entry name" value="Methyltransferase, Cobalt-precorrin-4 Transmethylase, Domain 2"/>
    <property type="match status" value="1"/>
</dbReference>
<dbReference type="PANTHER" id="PTHR45790">
    <property type="entry name" value="SIROHEME SYNTHASE-RELATED"/>
    <property type="match status" value="1"/>
</dbReference>
<keyword evidence="5" id="KW-0627">Porphyrin biosynthesis</keyword>
<evidence type="ECO:0000256" key="3">
    <source>
        <dbReference type="ARBA" id="ARBA00022679"/>
    </source>
</evidence>
<dbReference type="OMA" id="EWTPQEY"/>
<dbReference type="InterPro" id="IPR014777">
    <property type="entry name" value="4pyrrole_Mease_sub1"/>
</dbReference>
<keyword evidence="3 6" id="KW-0808">Transferase</keyword>
<evidence type="ECO:0000256" key="6">
    <source>
        <dbReference type="RuleBase" id="RU003960"/>
    </source>
</evidence>
<gene>
    <name evidence="8" type="ORF">KP509_30G065300</name>
</gene>
<evidence type="ECO:0000256" key="2">
    <source>
        <dbReference type="ARBA" id="ARBA00022603"/>
    </source>
</evidence>
<dbReference type="FunFam" id="3.40.1010.10:FF:000001">
    <property type="entry name" value="Siroheme synthase"/>
    <property type="match status" value="1"/>
</dbReference>
<dbReference type="InterPro" id="IPR035996">
    <property type="entry name" value="4pyrrol_Methylase_sf"/>
</dbReference>
<dbReference type="NCBIfam" id="NF004790">
    <property type="entry name" value="PRK06136.1"/>
    <property type="match status" value="1"/>
</dbReference>
<proteinExistence type="inferred from homology"/>
<organism evidence="8 9">
    <name type="scientific">Ceratopteris richardii</name>
    <name type="common">Triangle waterfern</name>
    <dbReference type="NCBI Taxonomy" id="49495"/>
    <lineage>
        <taxon>Eukaryota</taxon>
        <taxon>Viridiplantae</taxon>
        <taxon>Streptophyta</taxon>
        <taxon>Embryophyta</taxon>
        <taxon>Tracheophyta</taxon>
        <taxon>Polypodiopsida</taxon>
        <taxon>Polypodiidae</taxon>
        <taxon>Polypodiales</taxon>
        <taxon>Pteridineae</taxon>
        <taxon>Pteridaceae</taxon>
        <taxon>Parkerioideae</taxon>
        <taxon>Ceratopteris</taxon>
    </lineage>
</organism>
<dbReference type="OrthoDB" id="508204at2759"/>